<dbReference type="AlphaFoldDB" id="A0A7G9B6N9"/>
<gene>
    <name evidence="2" type="ORF">H8790_04160</name>
</gene>
<dbReference type="EMBL" id="CP060490">
    <property type="protein sequence ID" value="QNL45220.1"/>
    <property type="molecule type" value="Genomic_DNA"/>
</dbReference>
<evidence type="ECO:0000313" key="2">
    <source>
        <dbReference type="EMBL" id="QNL45220.1"/>
    </source>
</evidence>
<accession>A0A7G9B6N9</accession>
<organism evidence="2 3">
    <name type="scientific">Oscillibacter hominis</name>
    <dbReference type="NCBI Taxonomy" id="2763056"/>
    <lineage>
        <taxon>Bacteria</taxon>
        <taxon>Bacillati</taxon>
        <taxon>Bacillota</taxon>
        <taxon>Clostridia</taxon>
        <taxon>Eubacteriales</taxon>
        <taxon>Oscillospiraceae</taxon>
        <taxon>Oscillibacter</taxon>
    </lineage>
</organism>
<sequence>MAEEFIHTGFRARPAYGKPTPDTANPRKMRVLGEISSPSQLQFSTITPSAGEVFL</sequence>
<feature type="region of interest" description="Disordered" evidence="1">
    <location>
        <begin position="1"/>
        <end position="25"/>
    </location>
</feature>
<proteinExistence type="predicted"/>
<dbReference type="RefSeq" id="WP_187333673.1">
    <property type="nucleotide sequence ID" value="NZ_CP060490.1"/>
</dbReference>
<name>A0A7G9B6N9_9FIRM</name>
<keyword evidence="3" id="KW-1185">Reference proteome</keyword>
<evidence type="ECO:0000313" key="3">
    <source>
        <dbReference type="Proteomes" id="UP000515960"/>
    </source>
</evidence>
<dbReference type="KEGG" id="ohi:H8790_04160"/>
<reference evidence="2 3" key="1">
    <citation type="submission" date="2020-08" db="EMBL/GenBank/DDBJ databases">
        <authorList>
            <person name="Liu C."/>
            <person name="Sun Q."/>
        </authorList>
    </citation>
    <scope>NUCLEOTIDE SEQUENCE [LARGE SCALE GENOMIC DNA]</scope>
    <source>
        <strain evidence="2 3">NSJ-62</strain>
    </source>
</reference>
<dbReference type="Proteomes" id="UP000515960">
    <property type="component" value="Chromosome"/>
</dbReference>
<evidence type="ECO:0000256" key="1">
    <source>
        <dbReference type="SAM" id="MobiDB-lite"/>
    </source>
</evidence>
<protein>
    <submittedName>
        <fullName evidence="2">Uncharacterized protein</fullName>
    </submittedName>
</protein>